<dbReference type="InterPro" id="IPR050179">
    <property type="entry name" value="Trans_hexapeptide_repeat"/>
</dbReference>
<accession>A0A066RLV2</accession>
<dbReference type="PANTHER" id="PTHR43300">
    <property type="entry name" value="ACETYLTRANSFERASE"/>
    <property type="match status" value="1"/>
</dbReference>
<dbReference type="GO" id="GO:0008811">
    <property type="term" value="F:chloramphenicol O-acetyltransferase activity"/>
    <property type="evidence" value="ECO:0007669"/>
    <property type="project" value="UniProtKB-EC"/>
</dbReference>
<dbReference type="AlphaFoldDB" id="A0A066RLV2"/>
<evidence type="ECO:0000256" key="2">
    <source>
        <dbReference type="ARBA" id="ARBA00013235"/>
    </source>
</evidence>
<comment type="caution">
    <text evidence="8">The sequence shown here is derived from an EMBL/GenBank/DDBJ whole genome shotgun (WGS) entry which is preliminary data.</text>
</comment>
<evidence type="ECO:0000256" key="3">
    <source>
        <dbReference type="ARBA" id="ARBA00020291"/>
    </source>
</evidence>
<dbReference type="EC" id="2.3.1.28" evidence="2"/>
<name>A0A066RLV2_9GAMM</name>
<dbReference type="RefSeq" id="WP_036756261.1">
    <property type="nucleotide sequence ID" value="NZ_JAGSGC010000008.1"/>
</dbReference>
<protein>
    <recommendedName>
        <fullName evidence="3">Chloramphenicol acetyltransferase</fullName>
        <ecNumber evidence="2">2.3.1.28</ecNumber>
    </recommendedName>
</protein>
<evidence type="ECO:0000256" key="6">
    <source>
        <dbReference type="ARBA" id="ARBA00023315"/>
    </source>
</evidence>
<dbReference type="EMBL" id="JMIB01000038">
    <property type="protein sequence ID" value="KDM90101.1"/>
    <property type="molecule type" value="Genomic_DNA"/>
</dbReference>
<keyword evidence="4 8" id="KW-0808">Transferase</keyword>
<dbReference type="OrthoDB" id="9815592at2"/>
<dbReference type="Pfam" id="PF00132">
    <property type="entry name" value="Hexapep"/>
    <property type="match status" value="1"/>
</dbReference>
<evidence type="ECO:0000256" key="1">
    <source>
        <dbReference type="ARBA" id="ARBA00007274"/>
    </source>
</evidence>
<dbReference type="CDD" id="cd03349">
    <property type="entry name" value="LbH_XAT"/>
    <property type="match status" value="1"/>
</dbReference>
<dbReference type="Gene3D" id="2.160.10.10">
    <property type="entry name" value="Hexapeptide repeat proteins"/>
    <property type="match status" value="1"/>
</dbReference>
<dbReference type="Proteomes" id="UP000027192">
    <property type="component" value="Unassembled WGS sequence"/>
</dbReference>
<proteinExistence type="inferred from homology"/>
<keyword evidence="6" id="KW-0012">Acyltransferase</keyword>
<evidence type="ECO:0000313" key="9">
    <source>
        <dbReference type="Proteomes" id="UP000027192"/>
    </source>
</evidence>
<comment type="similarity">
    <text evidence="1">Belongs to the transferase hexapeptide repeat family.</text>
</comment>
<dbReference type="PANTHER" id="PTHR43300:SF12">
    <property type="entry name" value="CHLORAMPHENICOL ACETYLTRANSFERASE"/>
    <property type="match status" value="1"/>
</dbReference>
<dbReference type="SUPFAM" id="SSF51161">
    <property type="entry name" value="Trimeric LpxA-like enzymes"/>
    <property type="match status" value="1"/>
</dbReference>
<organism evidence="8 9">
    <name type="scientific">Photobacterium galatheae</name>
    <dbReference type="NCBI Taxonomy" id="1654360"/>
    <lineage>
        <taxon>Bacteria</taxon>
        <taxon>Pseudomonadati</taxon>
        <taxon>Pseudomonadota</taxon>
        <taxon>Gammaproteobacteria</taxon>
        <taxon>Vibrionales</taxon>
        <taxon>Vibrionaceae</taxon>
        <taxon>Photobacterium</taxon>
    </lineage>
</organism>
<dbReference type="GO" id="GO:0046677">
    <property type="term" value="P:response to antibiotic"/>
    <property type="evidence" value="ECO:0007669"/>
    <property type="project" value="UniProtKB-KW"/>
</dbReference>
<comment type="catalytic activity">
    <reaction evidence="7">
        <text>chloramphenicol + acetyl-CoA = chloramphenicol 3-acetate + CoA</text>
        <dbReference type="Rhea" id="RHEA:18421"/>
        <dbReference type="ChEBI" id="CHEBI:16730"/>
        <dbReference type="ChEBI" id="CHEBI:17698"/>
        <dbReference type="ChEBI" id="CHEBI:57287"/>
        <dbReference type="ChEBI" id="CHEBI:57288"/>
        <dbReference type="EC" id="2.3.1.28"/>
    </reaction>
</comment>
<sequence length="219" mass="24364">MATIFPSWLGGYELNKKVTNPNIIVGDFTYYSGYYHDKHFEDHCVRYLMGDHCTKAVWDSGIFGEVDKLIIGKFCSIASGAVFMLAGNQGHRHDWISSYPFDVSEFGDKVKTGFARVGDTVIGNDVWIGSECVIMPGVSIADGAVIGARAVVTKDVPPYSVVVGNPGRVVKTRFNAEDVAKLLEMKWWDWPLSTLKANMDVMCSHDVDALYQRFLSFSE</sequence>
<dbReference type="InterPro" id="IPR001451">
    <property type="entry name" value="Hexapep"/>
</dbReference>
<dbReference type="InterPro" id="IPR011004">
    <property type="entry name" value="Trimer_LpxA-like_sf"/>
</dbReference>
<evidence type="ECO:0000256" key="5">
    <source>
        <dbReference type="ARBA" id="ARBA00023251"/>
    </source>
</evidence>
<evidence type="ECO:0000313" key="8">
    <source>
        <dbReference type="EMBL" id="KDM90101.1"/>
    </source>
</evidence>
<keyword evidence="9" id="KW-1185">Reference proteome</keyword>
<keyword evidence="5" id="KW-0046">Antibiotic resistance</keyword>
<gene>
    <name evidence="8" type="ORF">EA58_19400</name>
</gene>
<evidence type="ECO:0000256" key="7">
    <source>
        <dbReference type="ARBA" id="ARBA00047633"/>
    </source>
</evidence>
<dbReference type="STRING" id="1654360.EA58_19400"/>
<reference evidence="8 9" key="1">
    <citation type="submission" date="2014-04" db="EMBL/GenBank/DDBJ databases">
        <title>Draft genome sequence of Photobacterium halotolerans S2753: a solonamide, ngercheumicin and holomycin producer.</title>
        <authorList>
            <person name="Machado H.R."/>
            <person name="Gram L."/>
        </authorList>
    </citation>
    <scope>NUCLEOTIDE SEQUENCE [LARGE SCALE GENOMIC DNA]</scope>
    <source>
        <strain evidence="8 9">S2753</strain>
    </source>
</reference>
<evidence type="ECO:0000256" key="4">
    <source>
        <dbReference type="ARBA" id="ARBA00022679"/>
    </source>
</evidence>